<evidence type="ECO:0000256" key="1">
    <source>
        <dbReference type="SAM" id="MobiDB-lite"/>
    </source>
</evidence>
<dbReference type="InterPro" id="IPR050051">
    <property type="entry name" value="EccE_dom"/>
</dbReference>
<feature type="region of interest" description="Disordered" evidence="1">
    <location>
        <begin position="61"/>
        <end position="81"/>
    </location>
</feature>
<dbReference type="Proteomes" id="UP000243799">
    <property type="component" value="Unassembled WGS sequence"/>
</dbReference>
<dbReference type="RefSeq" id="WP_245788396.1">
    <property type="nucleotide sequence ID" value="NZ_FOKG01000009.1"/>
</dbReference>
<reference evidence="4" key="1">
    <citation type="submission" date="2016-10" db="EMBL/GenBank/DDBJ databases">
        <authorList>
            <person name="Varghese N."/>
            <person name="Submissions S."/>
        </authorList>
    </citation>
    <scope>NUCLEOTIDE SEQUENCE [LARGE SCALE GENOMIC DNA]</scope>
    <source>
        <strain evidence="4">CGMCC 4.3568</strain>
    </source>
</reference>
<feature type="region of interest" description="Disordered" evidence="1">
    <location>
        <begin position="1"/>
        <end position="30"/>
    </location>
</feature>
<accession>A0A1I1AES8</accession>
<organism evidence="3 4">
    <name type="scientific">Amycolatopsis marina</name>
    <dbReference type="NCBI Taxonomy" id="490629"/>
    <lineage>
        <taxon>Bacteria</taxon>
        <taxon>Bacillati</taxon>
        <taxon>Actinomycetota</taxon>
        <taxon>Actinomycetes</taxon>
        <taxon>Pseudonocardiales</taxon>
        <taxon>Pseudonocardiaceae</taxon>
        <taxon>Amycolatopsis</taxon>
    </lineage>
</organism>
<proteinExistence type="predicted"/>
<sequence length="420" mass="44371">MTTRHQPPPLVHPQAVPARERGQRSQGRPLRTVAAAASVRAVPRFTTAVLPETAPVPVPTGSHPAVSMPSTTAACPPEPSRETQADAELPVLRIVCWQLALVLGFVAIGRPWPVALALGVAATALLAVTAVRLRGSWASTLLRRWLRLLLPNRRRDLTDARAPAALLELLAPGTRISTGTAELAGSPCGVLSRDSELLAILRPVRAGADEFARAALSGSLLPDPDQALPVLRLQLVLHRGPQGPAVRAWLAVRALRQVDVADDTELRTALSNTIRRMRRRLRNHGLEAAVLAEQDMLATLTALTHVGPGRGAIREDWSFWRTGPVAQVGLRLSGPTPGRDRVRLVGNLLAAVPGVAFTAALVPGEPGLVLRLASTSEAVVNAAALRLTGLGPALDMRIDRLDGLHGPATAATLPIGGNPL</sequence>
<evidence type="ECO:0000313" key="3">
    <source>
        <dbReference type="EMBL" id="SFB35992.1"/>
    </source>
</evidence>
<evidence type="ECO:0000259" key="2">
    <source>
        <dbReference type="Pfam" id="PF11203"/>
    </source>
</evidence>
<gene>
    <name evidence="3" type="ORF">SAMN05216266_10928</name>
</gene>
<feature type="domain" description="Type VII secretion system protein EccE" evidence="2">
    <location>
        <begin position="262"/>
        <end position="325"/>
    </location>
</feature>
<dbReference type="EMBL" id="FOKG01000009">
    <property type="protein sequence ID" value="SFB35992.1"/>
    <property type="molecule type" value="Genomic_DNA"/>
</dbReference>
<name>A0A1I1AES8_9PSEU</name>
<dbReference type="Pfam" id="PF11203">
    <property type="entry name" value="EccE"/>
    <property type="match status" value="1"/>
</dbReference>
<feature type="compositionally biased region" description="Pro residues" evidence="1">
    <location>
        <begin position="1"/>
        <end position="11"/>
    </location>
</feature>
<dbReference type="STRING" id="490629.SAMN05216266_10928"/>
<keyword evidence="4" id="KW-1185">Reference proteome</keyword>
<evidence type="ECO:0000313" key="4">
    <source>
        <dbReference type="Proteomes" id="UP000243799"/>
    </source>
</evidence>
<protein>
    <submittedName>
        <fullName evidence="3">Type VII secretion protein EccE</fullName>
    </submittedName>
</protein>
<dbReference type="AlphaFoldDB" id="A0A1I1AES8"/>